<accession>A0AAV6JLL9</accession>
<feature type="domain" description="MBD" evidence="7">
    <location>
        <begin position="297"/>
        <end position="371"/>
    </location>
</feature>
<keyword evidence="5" id="KW-0539">Nucleus</keyword>
<evidence type="ECO:0000256" key="4">
    <source>
        <dbReference type="ARBA" id="ARBA00023163"/>
    </source>
</evidence>
<feature type="region of interest" description="Disordered" evidence="6">
    <location>
        <begin position="527"/>
        <end position="561"/>
    </location>
</feature>
<evidence type="ECO:0000256" key="6">
    <source>
        <dbReference type="SAM" id="MobiDB-lite"/>
    </source>
</evidence>
<evidence type="ECO:0000256" key="3">
    <source>
        <dbReference type="ARBA" id="ARBA00023125"/>
    </source>
</evidence>
<feature type="compositionally biased region" description="Polar residues" evidence="6">
    <location>
        <begin position="1333"/>
        <end position="1344"/>
    </location>
</feature>
<name>A0AAV6JLL9_9ERIC</name>
<feature type="region of interest" description="Disordered" evidence="6">
    <location>
        <begin position="1333"/>
        <end position="1356"/>
    </location>
</feature>
<feature type="compositionally biased region" description="Basic and acidic residues" evidence="6">
    <location>
        <begin position="1345"/>
        <end position="1356"/>
    </location>
</feature>
<dbReference type="InterPro" id="IPR001739">
    <property type="entry name" value="Methyl_CpG_DNA-bd"/>
</dbReference>
<feature type="domain" description="MBD" evidence="7">
    <location>
        <begin position="1"/>
        <end position="73"/>
    </location>
</feature>
<dbReference type="GO" id="GO:0003677">
    <property type="term" value="F:DNA binding"/>
    <property type="evidence" value="ECO:0007669"/>
    <property type="project" value="UniProtKB-KW"/>
</dbReference>
<evidence type="ECO:0000313" key="9">
    <source>
        <dbReference type="Proteomes" id="UP000823749"/>
    </source>
</evidence>
<dbReference type="PANTHER" id="PTHR34067:SF20">
    <property type="entry name" value="OS08G0206700 PROTEIN"/>
    <property type="match status" value="1"/>
</dbReference>
<feature type="compositionally biased region" description="Polar residues" evidence="6">
    <location>
        <begin position="527"/>
        <end position="538"/>
    </location>
</feature>
<feature type="compositionally biased region" description="Basic residues" evidence="6">
    <location>
        <begin position="539"/>
        <end position="549"/>
    </location>
</feature>
<feature type="compositionally biased region" description="Polar residues" evidence="6">
    <location>
        <begin position="688"/>
        <end position="705"/>
    </location>
</feature>
<feature type="compositionally biased region" description="Polar residues" evidence="6">
    <location>
        <begin position="1020"/>
        <end position="1032"/>
    </location>
</feature>
<feature type="region of interest" description="Disordered" evidence="6">
    <location>
        <begin position="409"/>
        <end position="429"/>
    </location>
</feature>
<keyword evidence="2" id="KW-0805">Transcription regulation</keyword>
<keyword evidence="9" id="KW-1185">Reference proteome</keyword>
<dbReference type="PROSITE" id="PS50982">
    <property type="entry name" value="MBD"/>
    <property type="match status" value="5"/>
</dbReference>
<feature type="region of interest" description="Disordered" evidence="6">
    <location>
        <begin position="688"/>
        <end position="716"/>
    </location>
</feature>
<dbReference type="SUPFAM" id="SSF54171">
    <property type="entry name" value="DNA-binding domain"/>
    <property type="match status" value="5"/>
</dbReference>
<feature type="domain" description="MBD" evidence="7">
    <location>
        <begin position="126"/>
        <end position="199"/>
    </location>
</feature>
<dbReference type="Gene3D" id="3.30.890.10">
    <property type="entry name" value="Methyl-cpg-binding Protein 2, Chain A"/>
    <property type="match status" value="5"/>
</dbReference>
<evidence type="ECO:0000256" key="1">
    <source>
        <dbReference type="ARBA" id="ARBA00004123"/>
    </source>
</evidence>
<dbReference type="Proteomes" id="UP000823749">
    <property type="component" value="Chromosome 7"/>
</dbReference>
<sequence length="1356" mass="147819">MEAGKSPDWLPAGWTEEVKVKGDRKYKCYIDPLTGRKFYSKPQVSDYLRTVQRNSSALQQEKTGTISVSQHNTSELTGDETYLKEEEPQDVKALKRTSCKSKLSQTGSSMQPVEEVFQPLASDVSGKVAGMSPDWLPAGWTEHVKDNNGRKVKCYIDPLSGRKFYSKPQVSDYLRTVQHNSSALQQEKMGTVSVSQSNMVELSGDKTTLKAKGSKFRTRSCSKQIEMGFSNESVEVCVPEVHNTSELTGGETNLKEEEPQNVKALKRTSCKSKLSQTCSSMQPVEEVFQPLASDVSVKVAGMSPDWLPAGWTEHVKDNNGRKVKCYVDPLTGRKFYSKPQVSEYLRTVKQNSSASQQNKNADVCELTGGKTTLKPTGPQFRTRSSKQIDMGFSNESAEKLKMDELNGGKTSLKEEKSHNDKTLKQTSCKSERKQTAKVVIESVTPDGLPPGWRKEIKIQKKANGTRKDTYYTDPVSGYVFFSQADALRYLKTGDVKSCSMKPKKRDELGFLDVGTLAKMGELGVATNSQRLEGSQNAKITKRKSSHTSNRKPVGSAEQPVEKGVIESVATEGLPPGWLQETYYTDPASGYVFFSLEDALCYLETGDFDKCTVKPKKRDKLGFFNEDTSVSPNVSELTRVKNSLKKEGSQNGVTPKATRRVTKQREMGFSEASIEKSNMVEITGGRTSLKQEGSQNVKTPKSTSRLSKQKINGHSKHSVENEMIERVTPDGLPPEWIKEVRIQKKANGTRKDTYYTDPVSGYVFLSQKDALRYLKSGDIRMCAMRPKKRDELGFLNEASSVSLPSGAATQKIGDHTPKRRLFAGTENSDTRSLETADAGGPRKRQRILKGKLSPGTQNSVSRSLETADAGGPQKRQCTRKDKLSPGDAIEEGADKKESYDPTSSPPPITKGSKRKQGKRVDTGNSTVSKKKDKSTNSEATNKSNRKLETGASRSKRKKAVGVPSRSSSRLMGPQSKMVKSLETEPEPSVGPIGDVAHSGHHQFPTVAEKEIADSALGGTEAPSNGELSNTSKNPLDDQAVALEDQSVAEDQPLSGETVITDVENQDQENPFAESWSDPCLEFAFKTLSGEMPVKDNLHTQGNFQEHSENPNPQAGGCLALLDFGVPNSYQNNNNVVSGFDAQEDPVSDSGPISPKFLASGNVSSLFVDPPGKPVSDAIPPGFSARSPTFDAPSKPVSDFIPPGFSACSPISLGFSARSPTFDAPSNPVSDSIPPGFSARSPIFDAPSKHVADAVPRFPDSPLFLASGNAGSPIFGAPSKHVADSVPQFPNSPLFLASRNVNSPSFHAPAKPESDSMPQLPTTHAFLAFGNVSSPNYSADAPQQSNWDDKEHRPNLNL</sequence>
<feature type="domain" description="MBD" evidence="7">
    <location>
        <begin position="721"/>
        <end position="798"/>
    </location>
</feature>
<evidence type="ECO:0000313" key="8">
    <source>
        <dbReference type="EMBL" id="KAG5541613.1"/>
    </source>
</evidence>
<proteinExistence type="predicted"/>
<dbReference type="InterPro" id="IPR016177">
    <property type="entry name" value="DNA-bd_dom_sf"/>
</dbReference>
<feature type="compositionally biased region" description="Polar residues" evidence="6">
    <location>
        <begin position="853"/>
        <end position="863"/>
    </location>
</feature>
<keyword evidence="3" id="KW-0238">DNA-binding</keyword>
<dbReference type="EMBL" id="JACTNZ010000007">
    <property type="protein sequence ID" value="KAG5541613.1"/>
    <property type="molecule type" value="Genomic_DNA"/>
</dbReference>
<reference evidence="8" key="1">
    <citation type="submission" date="2020-08" db="EMBL/GenBank/DDBJ databases">
        <title>Plant Genome Project.</title>
        <authorList>
            <person name="Zhang R.-G."/>
        </authorList>
    </citation>
    <scope>NUCLEOTIDE SEQUENCE</scope>
    <source>
        <strain evidence="8">WSP0</strain>
        <tissue evidence="8">Leaf</tissue>
    </source>
</reference>
<comment type="subcellular location">
    <subcellularLocation>
        <location evidence="1">Nucleus</location>
    </subcellularLocation>
</comment>
<protein>
    <recommendedName>
        <fullName evidence="7">MBD domain-containing protein</fullName>
    </recommendedName>
</protein>
<feature type="domain" description="MBD" evidence="7">
    <location>
        <begin position="438"/>
        <end position="505"/>
    </location>
</feature>
<feature type="region of interest" description="Disordered" evidence="6">
    <location>
        <begin position="803"/>
        <end position="1054"/>
    </location>
</feature>
<gene>
    <name evidence="8" type="ORF">RHGRI_021444</name>
</gene>
<dbReference type="InterPro" id="IPR038945">
    <property type="entry name" value="MBD13-like"/>
</dbReference>
<evidence type="ECO:0000256" key="2">
    <source>
        <dbReference type="ARBA" id="ARBA00023015"/>
    </source>
</evidence>
<feature type="compositionally biased region" description="Basic residues" evidence="6">
    <location>
        <begin position="706"/>
        <end position="715"/>
    </location>
</feature>
<organism evidence="8 9">
    <name type="scientific">Rhododendron griersonianum</name>
    <dbReference type="NCBI Taxonomy" id="479676"/>
    <lineage>
        <taxon>Eukaryota</taxon>
        <taxon>Viridiplantae</taxon>
        <taxon>Streptophyta</taxon>
        <taxon>Embryophyta</taxon>
        <taxon>Tracheophyta</taxon>
        <taxon>Spermatophyta</taxon>
        <taxon>Magnoliopsida</taxon>
        <taxon>eudicotyledons</taxon>
        <taxon>Gunneridae</taxon>
        <taxon>Pentapetalae</taxon>
        <taxon>asterids</taxon>
        <taxon>Ericales</taxon>
        <taxon>Ericaceae</taxon>
        <taxon>Ericoideae</taxon>
        <taxon>Rhodoreae</taxon>
        <taxon>Rhododendron</taxon>
    </lineage>
</organism>
<dbReference type="GO" id="GO:0005634">
    <property type="term" value="C:nucleus"/>
    <property type="evidence" value="ECO:0007669"/>
    <property type="project" value="UniProtKB-SubCell"/>
</dbReference>
<comment type="caution">
    <text evidence="8">The sequence shown here is derived from an EMBL/GenBank/DDBJ whole genome shotgun (WGS) entry which is preliminary data.</text>
</comment>
<evidence type="ECO:0000259" key="7">
    <source>
        <dbReference type="PROSITE" id="PS50982"/>
    </source>
</evidence>
<dbReference type="PANTHER" id="PTHR34067">
    <property type="entry name" value="OS04G0193200 PROTEIN"/>
    <property type="match status" value="1"/>
</dbReference>
<evidence type="ECO:0000256" key="5">
    <source>
        <dbReference type="ARBA" id="ARBA00023242"/>
    </source>
</evidence>
<keyword evidence="4" id="KW-0804">Transcription</keyword>